<dbReference type="AlphaFoldDB" id="A0A0F9T7R1"/>
<name>A0A0F9T7R1_9ZZZZ</name>
<accession>A0A0F9T7R1</accession>
<evidence type="ECO:0000259" key="1">
    <source>
        <dbReference type="Pfam" id="PF09643"/>
    </source>
</evidence>
<reference evidence="2" key="1">
    <citation type="journal article" date="2015" name="Nature">
        <title>Complex archaea that bridge the gap between prokaryotes and eukaryotes.</title>
        <authorList>
            <person name="Spang A."/>
            <person name="Saw J.H."/>
            <person name="Jorgensen S.L."/>
            <person name="Zaremba-Niedzwiedzka K."/>
            <person name="Martijn J."/>
            <person name="Lind A.E."/>
            <person name="van Eijk R."/>
            <person name="Schleper C."/>
            <person name="Guy L."/>
            <person name="Ettema T.J."/>
        </authorList>
    </citation>
    <scope>NUCLEOTIDE SEQUENCE</scope>
</reference>
<dbReference type="SUPFAM" id="SSF159006">
    <property type="entry name" value="YopX-like"/>
    <property type="match status" value="1"/>
</dbReference>
<sequence>MDREIKFRLLKNGKVVGYMALMPICREGKRLIWKYSENGTDGWSGAGNAVIDFDVAESYTGLKDKNGTEIYEGTKLSYENFECCEICTVYWDEEDASWRVDFGDNTDCTLSDLEKSLITVIGTVHDTEQP</sequence>
<evidence type="ECO:0000313" key="2">
    <source>
        <dbReference type="EMBL" id="KKN77250.1"/>
    </source>
</evidence>
<comment type="caution">
    <text evidence="2">The sequence shown here is derived from an EMBL/GenBank/DDBJ whole genome shotgun (WGS) entry which is preliminary data.</text>
</comment>
<dbReference type="Pfam" id="PF09643">
    <property type="entry name" value="YopX"/>
    <property type="match status" value="1"/>
</dbReference>
<dbReference type="EMBL" id="LAZR01000282">
    <property type="protein sequence ID" value="KKN77250.1"/>
    <property type="molecule type" value="Genomic_DNA"/>
</dbReference>
<proteinExistence type="predicted"/>
<dbReference type="InterPro" id="IPR019096">
    <property type="entry name" value="YopX_protein"/>
</dbReference>
<dbReference type="Gene3D" id="2.30.30.290">
    <property type="entry name" value="YopX-like domains"/>
    <property type="match status" value="1"/>
</dbReference>
<dbReference type="InterPro" id="IPR023385">
    <property type="entry name" value="YopX-like_C"/>
</dbReference>
<gene>
    <name evidence="2" type="ORF">LCGC14_0362280</name>
</gene>
<organism evidence="2">
    <name type="scientific">marine sediment metagenome</name>
    <dbReference type="NCBI Taxonomy" id="412755"/>
    <lineage>
        <taxon>unclassified sequences</taxon>
        <taxon>metagenomes</taxon>
        <taxon>ecological metagenomes</taxon>
    </lineage>
</organism>
<protein>
    <recommendedName>
        <fullName evidence="1">YopX protein domain-containing protein</fullName>
    </recommendedName>
</protein>
<feature type="domain" description="YopX protein" evidence="1">
    <location>
        <begin position="29"/>
        <end position="127"/>
    </location>
</feature>